<keyword evidence="4" id="KW-1185">Reference proteome</keyword>
<evidence type="ECO:0000256" key="1">
    <source>
        <dbReference type="SAM" id="MobiDB-lite"/>
    </source>
</evidence>
<proteinExistence type="predicted"/>
<accession>A0A5N5NU24</accession>
<evidence type="ECO:0000313" key="4">
    <source>
        <dbReference type="Proteomes" id="UP000327468"/>
    </source>
</evidence>
<dbReference type="InterPro" id="IPR009471">
    <property type="entry name" value="Ten_N"/>
</dbReference>
<dbReference type="Proteomes" id="UP000327468">
    <property type="component" value="Chromosome 7"/>
</dbReference>
<dbReference type="GO" id="GO:0016020">
    <property type="term" value="C:membrane"/>
    <property type="evidence" value="ECO:0007669"/>
    <property type="project" value="InterPro"/>
</dbReference>
<organism evidence="3 4">
    <name type="scientific">Pangasianodon hypophthalmus</name>
    <name type="common">Striped catfish</name>
    <name type="synonym">Helicophagus hypophthalmus</name>
    <dbReference type="NCBI Taxonomy" id="310915"/>
    <lineage>
        <taxon>Eukaryota</taxon>
        <taxon>Metazoa</taxon>
        <taxon>Chordata</taxon>
        <taxon>Craniata</taxon>
        <taxon>Vertebrata</taxon>
        <taxon>Euteleostomi</taxon>
        <taxon>Actinopterygii</taxon>
        <taxon>Neopterygii</taxon>
        <taxon>Teleostei</taxon>
        <taxon>Ostariophysi</taxon>
        <taxon>Siluriformes</taxon>
        <taxon>Pangasiidae</taxon>
        <taxon>Pangasianodon</taxon>
    </lineage>
</organism>
<dbReference type="Pfam" id="PF06484">
    <property type="entry name" value="Ten_N"/>
    <property type="match status" value="1"/>
</dbReference>
<dbReference type="AlphaFoldDB" id="A0A5N5NU24"/>
<feature type="region of interest" description="Disordered" evidence="1">
    <location>
        <begin position="91"/>
        <end position="117"/>
    </location>
</feature>
<evidence type="ECO:0000313" key="3">
    <source>
        <dbReference type="EMBL" id="KAB5570900.1"/>
    </source>
</evidence>
<feature type="compositionally biased region" description="Polar residues" evidence="1">
    <location>
        <begin position="213"/>
        <end position="225"/>
    </location>
</feature>
<feature type="region of interest" description="Disordered" evidence="1">
    <location>
        <begin position="208"/>
        <end position="238"/>
    </location>
</feature>
<feature type="non-terminal residue" evidence="3">
    <location>
        <position position="1"/>
    </location>
</feature>
<feature type="compositionally biased region" description="Basic and acidic residues" evidence="1">
    <location>
        <begin position="228"/>
        <end position="238"/>
    </location>
</feature>
<dbReference type="GO" id="GO:0007165">
    <property type="term" value="P:signal transduction"/>
    <property type="evidence" value="ECO:0007669"/>
    <property type="project" value="InterPro"/>
</dbReference>
<name>A0A5N5NU24_PANHP</name>
<feature type="compositionally biased region" description="Basic and acidic residues" evidence="1">
    <location>
        <begin position="91"/>
        <end position="105"/>
    </location>
</feature>
<sequence length="238" mass="26850">ERERERGSCSCSHTHTHTHTVNPLLVLIRVSSSALFGSTLEVYFHPEPRWSREVGVEDEWKKRRADGETQWRKRDELQHEGIMEVNERRLHSSLRERMEQGRGGEREEEEEDGGMERLGRKVYSSSDTLKAFENHHVVDINSGEMLSKYTTAQSLSLHQLGICAAAPRRGLSFCAETGLDHRIQNTGGVSISPDCAIRLWDRGVKAHGRESRMSSLSNSALTLTDTENDGKAEHDGGE</sequence>
<evidence type="ECO:0000259" key="2">
    <source>
        <dbReference type="Pfam" id="PF06484"/>
    </source>
</evidence>
<reference evidence="3 4" key="1">
    <citation type="submission" date="2019-06" db="EMBL/GenBank/DDBJ databases">
        <title>A chromosome-scale genome assembly of the striped catfish, Pangasianodon hypophthalmus.</title>
        <authorList>
            <person name="Wen M."/>
            <person name="Zahm M."/>
            <person name="Roques C."/>
            <person name="Cabau C."/>
            <person name="Klopp C."/>
            <person name="Donnadieu C."/>
            <person name="Jouanno E."/>
            <person name="Avarre J.-C."/>
            <person name="Campet M."/>
            <person name="Ha T.T.T."/>
            <person name="Dugue R."/>
            <person name="Lampietro C."/>
            <person name="Louis A."/>
            <person name="Herpin A."/>
            <person name="Echchiki A."/>
            <person name="Berthelot C."/>
            <person name="Parey E."/>
            <person name="Roest-Crollius H."/>
            <person name="Braasch I."/>
            <person name="Postlethwait J."/>
            <person name="Bobe J."/>
            <person name="Montfort J."/>
            <person name="Bouchez O."/>
            <person name="Begum T."/>
            <person name="Schartl M."/>
            <person name="Guiguen Y."/>
        </authorList>
    </citation>
    <scope>NUCLEOTIDE SEQUENCE [LARGE SCALE GENOMIC DNA]</scope>
    <source>
        <strain evidence="3 4">Indonesia</strain>
        <tissue evidence="3">Blood</tissue>
    </source>
</reference>
<feature type="domain" description="Teneurin N-terminal" evidence="2">
    <location>
        <begin position="117"/>
        <end position="237"/>
    </location>
</feature>
<gene>
    <name evidence="3" type="ORF">PHYPO_G00218770</name>
</gene>
<protein>
    <recommendedName>
        <fullName evidence="2">Teneurin N-terminal domain-containing protein</fullName>
    </recommendedName>
</protein>
<dbReference type="EMBL" id="VFJC01000008">
    <property type="protein sequence ID" value="KAB5570900.1"/>
    <property type="molecule type" value="Genomic_DNA"/>
</dbReference>
<comment type="caution">
    <text evidence="3">The sequence shown here is derived from an EMBL/GenBank/DDBJ whole genome shotgun (WGS) entry which is preliminary data.</text>
</comment>